<dbReference type="AlphaFoldDB" id="E0PN95"/>
<evidence type="ECO:0000256" key="1">
    <source>
        <dbReference type="SAM" id="MobiDB-lite"/>
    </source>
</evidence>
<organism evidence="2 3">
    <name type="scientific">Streptococcus mitis ATCC 6249</name>
    <dbReference type="NCBI Taxonomy" id="864567"/>
    <lineage>
        <taxon>Bacteria</taxon>
        <taxon>Bacillati</taxon>
        <taxon>Bacillota</taxon>
        <taxon>Bacilli</taxon>
        <taxon>Lactobacillales</taxon>
        <taxon>Streptococcaceae</taxon>
        <taxon>Streptococcus</taxon>
        <taxon>Streptococcus mitis group</taxon>
    </lineage>
</organism>
<accession>E0PN95</accession>
<evidence type="ECO:0000313" key="2">
    <source>
        <dbReference type="EMBL" id="EFM32345.1"/>
    </source>
</evidence>
<dbReference type="HOGENOM" id="CLU_2095518_0_0_9"/>
<reference evidence="2 3" key="1">
    <citation type="submission" date="2010-07" db="EMBL/GenBank/DDBJ databases">
        <authorList>
            <person name="Muzny D."/>
            <person name="Qin X."/>
            <person name="Deng J."/>
            <person name="Jiang H."/>
            <person name="Liu Y."/>
            <person name="Qu J."/>
            <person name="Song X.-Z."/>
            <person name="Zhang L."/>
            <person name="Thornton R."/>
            <person name="Coyle M."/>
            <person name="Francisco L."/>
            <person name="Jackson L."/>
            <person name="Javaid M."/>
            <person name="Korchina V."/>
            <person name="Kovar C."/>
            <person name="Mata R."/>
            <person name="Mathew T."/>
            <person name="Ngo R."/>
            <person name="Nguyen L."/>
            <person name="Nguyen N."/>
            <person name="Okwuonu G."/>
            <person name="Ongeri F."/>
            <person name="Pham C."/>
            <person name="Simmons D."/>
            <person name="Wilczek-Boney K."/>
            <person name="Hale W."/>
            <person name="Jakkamsetti A."/>
            <person name="Pham P."/>
            <person name="Ruth R."/>
            <person name="San Lucas F."/>
            <person name="Warren J."/>
            <person name="Zhang J."/>
            <person name="Zhao Z."/>
            <person name="Zhou C."/>
            <person name="Zhu D."/>
            <person name="Lee S."/>
            <person name="Bess C."/>
            <person name="Blankenburg K."/>
            <person name="Forbes L."/>
            <person name="Fu Q."/>
            <person name="Gubbala S."/>
            <person name="Hirani K."/>
            <person name="Jayaseelan J.C."/>
            <person name="Lara F."/>
            <person name="Munidasa M."/>
            <person name="Palculict T."/>
            <person name="Patil S."/>
            <person name="Pu L.-L."/>
            <person name="Saada N."/>
            <person name="Tang L."/>
            <person name="Weissenberger G."/>
            <person name="Zhu Y."/>
            <person name="Hemphill L."/>
            <person name="Shang Y."/>
            <person name="Youmans B."/>
            <person name="Ayvaz T."/>
            <person name="Ross M."/>
            <person name="Santibanez J."/>
            <person name="Aqrawi P."/>
            <person name="Gross S."/>
            <person name="Joshi V."/>
            <person name="Fowler G."/>
            <person name="Nazareth L."/>
            <person name="Reid J."/>
            <person name="Worley K."/>
            <person name="Petrosino J."/>
            <person name="Highlander S."/>
            <person name="Gibbs R."/>
        </authorList>
    </citation>
    <scope>NUCLEOTIDE SEQUENCE [LARGE SCALE GENOMIC DNA]</scope>
    <source>
        <strain evidence="2 3">ATCC 6249</strain>
    </source>
</reference>
<feature type="region of interest" description="Disordered" evidence="1">
    <location>
        <begin position="1"/>
        <end position="37"/>
    </location>
</feature>
<sequence length="116" mass="13474">MKREETKSTPKNERKNSFDRAKEIKNFSSHAYRKENTPRGAKSFATMFQKNGSLTNGILAHGEEYVIAKWANQKGYKNLDKKSKSDIGKIIGEYAKGYNVKLSRVVNSNEWDWYKY</sequence>
<dbReference type="Proteomes" id="UP000003823">
    <property type="component" value="Unassembled WGS sequence"/>
</dbReference>
<feature type="compositionally biased region" description="Basic and acidic residues" evidence="1">
    <location>
        <begin position="1"/>
        <end position="25"/>
    </location>
</feature>
<dbReference type="EMBL" id="AEEN01000007">
    <property type="protein sequence ID" value="EFM32345.1"/>
    <property type="molecule type" value="Genomic_DNA"/>
</dbReference>
<proteinExistence type="predicted"/>
<protein>
    <submittedName>
        <fullName evidence="2">Uncharacterized protein</fullName>
    </submittedName>
</protein>
<evidence type="ECO:0000313" key="3">
    <source>
        <dbReference type="Proteomes" id="UP000003823"/>
    </source>
</evidence>
<dbReference type="RefSeq" id="WP_000817790.1">
    <property type="nucleotide sequence ID" value="NZ_GL397179.1"/>
</dbReference>
<comment type="caution">
    <text evidence="2">The sequence shown here is derived from an EMBL/GenBank/DDBJ whole genome shotgun (WGS) entry which is preliminary data.</text>
</comment>
<name>E0PN95_STRMT</name>
<gene>
    <name evidence="2" type="ORF">HMPREF8571_0012</name>
</gene>